<dbReference type="InterPro" id="IPR039341">
    <property type="entry name" value="CFAP99"/>
</dbReference>
<comment type="caution">
    <text evidence="3">The sequence shown here is derived from an EMBL/GenBank/DDBJ whole genome shotgun (WGS) entry which is preliminary data.</text>
</comment>
<dbReference type="EMBL" id="ATMH01006690">
    <property type="protein sequence ID" value="EPY25553.1"/>
    <property type="molecule type" value="Genomic_DNA"/>
</dbReference>
<evidence type="ECO:0000313" key="5">
    <source>
        <dbReference type="Proteomes" id="UP000015354"/>
    </source>
</evidence>
<accession>S9VAP2</accession>
<feature type="region of interest" description="Disordered" evidence="2">
    <location>
        <begin position="437"/>
        <end position="468"/>
    </location>
</feature>
<proteinExistence type="predicted"/>
<evidence type="ECO:0000256" key="1">
    <source>
        <dbReference type="SAM" id="Coils"/>
    </source>
</evidence>
<dbReference type="Proteomes" id="UP000015354">
    <property type="component" value="Unassembled WGS sequence"/>
</dbReference>
<feature type="region of interest" description="Disordered" evidence="2">
    <location>
        <begin position="378"/>
        <end position="417"/>
    </location>
</feature>
<reference evidence="3" key="2">
    <citation type="submission" date="2013-03" db="EMBL/GenBank/DDBJ databases">
        <authorList>
            <person name="Motta M.C.M."/>
            <person name="Martins A.C.A."/>
            <person name="Preta C.M.C.C."/>
            <person name="Silva R."/>
            <person name="de Souza S.S."/>
            <person name="Klein C.C."/>
            <person name="de Almeida L.G.P."/>
            <person name="Cunha O.L."/>
            <person name="Colabardini A.C."/>
            <person name="Lima B.A."/>
            <person name="Machado C.R."/>
            <person name="Soares C.M.A."/>
            <person name="de Menezes C.B.A."/>
            <person name="Bartolomeu D.C."/>
            <person name="Grisard E.C."/>
            <person name="Fantinatti-Garboggini F."/>
            <person name="Rodrigues-Luiz G.F."/>
            <person name="Wagner G."/>
            <person name="Goldman G.H."/>
            <person name="Fietto J.L.R."/>
            <person name="Ciapina L.P."/>
            <person name="Brocchi M."/>
            <person name="Elias M.C."/>
            <person name="Goldman M.H.S."/>
            <person name="Sagot M.-F."/>
            <person name="Pereira M."/>
            <person name="Stoco P.H."/>
            <person name="Teixeira S.M.R."/>
            <person name="de Mendonca-Neto R.P."/>
            <person name="Maciel T.E.F."/>
            <person name="Mendes T.A.O."/>
            <person name="Urmenyi T.P."/>
            <person name="Teixeira M.M.G."/>
            <person name="de Camargo E.F.P."/>
            <person name="de Sousa W."/>
            <person name="Schenkman S."/>
            <person name="de Vasconcelos A.T.R."/>
        </authorList>
    </citation>
    <scope>NUCLEOTIDE SEQUENCE</scope>
</reference>
<feature type="compositionally biased region" description="Basic and acidic residues" evidence="2">
    <location>
        <begin position="217"/>
        <end position="230"/>
    </location>
</feature>
<gene>
    <name evidence="4" type="ORF">STCU_06690</name>
    <name evidence="3" type="ORF">STCU_09159</name>
</gene>
<organism evidence="3 5">
    <name type="scientific">Strigomonas culicis</name>
    <dbReference type="NCBI Taxonomy" id="28005"/>
    <lineage>
        <taxon>Eukaryota</taxon>
        <taxon>Discoba</taxon>
        <taxon>Euglenozoa</taxon>
        <taxon>Kinetoplastea</taxon>
        <taxon>Metakinetoplastina</taxon>
        <taxon>Trypanosomatida</taxon>
        <taxon>Trypanosomatidae</taxon>
        <taxon>Strigomonadinae</taxon>
        <taxon>Strigomonas</taxon>
    </lineage>
</organism>
<feature type="region of interest" description="Disordered" evidence="2">
    <location>
        <begin position="205"/>
        <end position="238"/>
    </location>
</feature>
<name>S9VAP2_9TRYP</name>
<feature type="compositionally biased region" description="Basic and acidic residues" evidence="2">
    <location>
        <begin position="393"/>
        <end position="404"/>
    </location>
</feature>
<dbReference type="OrthoDB" id="10262255at2759"/>
<evidence type="ECO:0000313" key="4">
    <source>
        <dbReference type="EMBL" id="EPY25553.1"/>
    </source>
</evidence>
<keyword evidence="1" id="KW-0175">Coiled coil</keyword>
<feature type="coiled-coil region" evidence="1">
    <location>
        <begin position="346"/>
        <end position="373"/>
    </location>
</feature>
<keyword evidence="5" id="KW-1185">Reference proteome</keyword>
<dbReference type="PANTHER" id="PTHR34649">
    <property type="entry name" value="CILIA- AND FLAGELLA-ASSOCIATED PROTEIN 99"/>
    <property type="match status" value="1"/>
</dbReference>
<evidence type="ECO:0000256" key="2">
    <source>
        <dbReference type="SAM" id="MobiDB-lite"/>
    </source>
</evidence>
<sequence length="659" mass="76404">MKERELWELSTEAIQAYFTSQAGTPLTAEEAANEVIACCPAATEEEEVFVRECTVGVGRFEKLLEGLFHGYCEHLKRNTADRISLYLMAYILVFRYDELGFVKARQLFNKATIAPKIAEYVAYLVDIPALRESAFPFLKSFYGEEFLQKCVVAPLESVREEVSSGIVEWFRSKGTGTVAVQDTLHDADDMGESPTLRKEIQTNYARPHPKPRLPPAEVREMAATRPEKRPPPVRTKPGEVTGVLVKAKKPVTEPIGFTFHERDGANPNRSKQDDLARDVLPSTTATLKRRPSHTVRKILNSDVSVRTTNATLRREAFLNQKNREEEEAHLTDKEFCLRDSATFDKWRDEQKELEREEEKIAVMERHLDAIERQENMSRVKAEEQAKRQRTIKKTREKEAVEGKKRAAANRKQQEKQKGFVQNFRSEMVKGRIEAVVKSTAEKNQSAEDIKRESERLRQQAKEEEEHRKTEQALLIEEIRRLRIRLREQKLEVAEANRTGGSTDGDLAYLTVAELQRELEEVRAKHKDAEEAKRQAILAEKNLEKEKRDQLERECIAAREKRTQEREAARQAHHEKAELIQAARTTSENARMLELCNKLEEKRRQKRGELKHNKERERQNQYELLLRSKDVSILEQERWKQQEQGITNRVSANQARLIYE</sequence>
<evidence type="ECO:0000313" key="3">
    <source>
        <dbReference type="EMBL" id="EPY20095.1"/>
    </source>
</evidence>
<protein>
    <submittedName>
        <fullName evidence="3">Uncharacterized protein</fullName>
    </submittedName>
</protein>
<dbReference type="PANTHER" id="PTHR34649:SF1">
    <property type="entry name" value="CILIA- AND FLAGELLA-ASSOCIATED PROTEIN 99"/>
    <property type="match status" value="1"/>
</dbReference>
<dbReference type="AlphaFoldDB" id="S9VAP2"/>
<reference evidence="3 5" key="1">
    <citation type="journal article" date="2013" name="PLoS ONE">
        <title>Predicting the Proteins of Angomonas deanei, Strigomonas culicis and Their Respective Endosymbionts Reveals New Aspects of the Trypanosomatidae Family.</title>
        <authorList>
            <person name="Motta M.C."/>
            <person name="Martins A.C."/>
            <person name="de Souza S.S."/>
            <person name="Catta-Preta C.M."/>
            <person name="Silva R."/>
            <person name="Klein C.C."/>
            <person name="de Almeida L.G."/>
            <person name="de Lima Cunha O."/>
            <person name="Ciapina L.P."/>
            <person name="Brocchi M."/>
            <person name="Colabardini A.C."/>
            <person name="de Araujo Lima B."/>
            <person name="Machado C.R."/>
            <person name="de Almeida Soares C.M."/>
            <person name="Probst C.M."/>
            <person name="de Menezes C.B."/>
            <person name="Thompson C.E."/>
            <person name="Bartholomeu D.C."/>
            <person name="Gradia D.F."/>
            <person name="Pavoni D.P."/>
            <person name="Grisard E.C."/>
            <person name="Fantinatti-Garboggini F."/>
            <person name="Marchini F.K."/>
            <person name="Rodrigues-Luiz G.F."/>
            <person name="Wagner G."/>
            <person name="Goldman G.H."/>
            <person name="Fietto J.L."/>
            <person name="Elias M.C."/>
            <person name="Goldman M.H."/>
            <person name="Sagot M.F."/>
            <person name="Pereira M."/>
            <person name="Stoco P.H."/>
            <person name="de Mendonca-Neto R.P."/>
            <person name="Teixeira S.M."/>
            <person name="Maciel T.E."/>
            <person name="de Oliveira Mendes T.A."/>
            <person name="Urmenyi T.P."/>
            <person name="de Souza W."/>
            <person name="Schenkman S."/>
            <person name="de Vasconcelos A.T."/>
        </authorList>
    </citation>
    <scope>NUCLEOTIDE SEQUENCE [LARGE SCALE GENOMIC DNA]</scope>
</reference>
<feature type="compositionally biased region" description="Basic and acidic residues" evidence="2">
    <location>
        <begin position="444"/>
        <end position="468"/>
    </location>
</feature>
<dbReference type="EMBL" id="ATMH01009159">
    <property type="protein sequence ID" value="EPY20095.1"/>
    <property type="molecule type" value="Genomic_DNA"/>
</dbReference>